<dbReference type="InterPro" id="IPR037883">
    <property type="entry name" value="Knr4/Smi1-like_sf"/>
</dbReference>
<evidence type="ECO:0000313" key="3">
    <source>
        <dbReference type="Proteomes" id="UP000596739"/>
    </source>
</evidence>
<feature type="domain" description="Knr4/Smi1-like" evidence="1">
    <location>
        <begin position="6"/>
        <end position="147"/>
    </location>
</feature>
<evidence type="ECO:0000313" key="2">
    <source>
        <dbReference type="EMBL" id="MBK1810818.1"/>
    </source>
</evidence>
<name>A0ABS1EN26_9CLOT</name>
<comment type="caution">
    <text evidence="2">The sequence shown here is derived from an EMBL/GenBank/DDBJ whole genome shotgun (WGS) entry which is preliminary data.</text>
</comment>
<sequence>MNSVVTLKELENMLDVKFPRTFHEIYNSGAMEWLTHTYDWLNKNRATVEADIEAFFYSVGGDCEPIIFPEIQETINYFEEMLEYDEDYKLGKVKINPKYRFIPFAQMGSGDLYCFWYEESSQEPKITVYGHDTGDMDLWANNFDEFLFIQLGTSVVDWGDNINNDSIQAHTKFLTYEYKKLFQSEDEEKIKSIIEAMGKPKQIEYLV</sequence>
<dbReference type="InterPro" id="IPR018958">
    <property type="entry name" value="Knr4/Smi1-like_dom"/>
</dbReference>
<gene>
    <name evidence="2" type="ORF">JHL18_09230</name>
</gene>
<organism evidence="2 3">
    <name type="scientific">Clostridium yunnanense</name>
    <dbReference type="NCBI Taxonomy" id="2800325"/>
    <lineage>
        <taxon>Bacteria</taxon>
        <taxon>Bacillati</taxon>
        <taxon>Bacillota</taxon>
        <taxon>Clostridia</taxon>
        <taxon>Eubacteriales</taxon>
        <taxon>Clostridiaceae</taxon>
        <taxon>Clostridium</taxon>
    </lineage>
</organism>
<dbReference type="Gene3D" id="3.40.1580.10">
    <property type="entry name" value="SMI1/KNR4-like"/>
    <property type="match status" value="1"/>
</dbReference>
<keyword evidence="3" id="KW-1185">Reference proteome</keyword>
<dbReference type="SUPFAM" id="SSF160631">
    <property type="entry name" value="SMI1/KNR4-like"/>
    <property type="match status" value="1"/>
</dbReference>
<dbReference type="Proteomes" id="UP000596739">
    <property type="component" value="Unassembled WGS sequence"/>
</dbReference>
<evidence type="ECO:0000259" key="1">
    <source>
        <dbReference type="Pfam" id="PF09346"/>
    </source>
</evidence>
<reference evidence="3" key="1">
    <citation type="submission" date="2021-01" db="EMBL/GenBank/DDBJ databases">
        <title>Genome public.</title>
        <authorList>
            <person name="Liu C."/>
            <person name="Sun Q."/>
        </authorList>
    </citation>
    <scope>NUCLEOTIDE SEQUENCE [LARGE SCALE GENOMIC DNA]</scope>
    <source>
        <strain evidence="3">YIM B02505</strain>
    </source>
</reference>
<proteinExistence type="predicted"/>
<dbReference type="RefSeq" id="WP_200268416.1">
    <property type="nucleotide sequence ID" value="NZ_JAENHN010000027.1"/>
</dbReference>
<accession>A0ABS1EN26</accession>
<dbReference type="EMBL" id="JAENHN010000027">
    <property type="protein sequence ID" value="MBK1810818.1"/>
    <property type="molecule type" value="Genomic_DNA"/>
</dbReference>
<dbReference type="Pfam" id="PF09346">
    <property type="entry name" value="SMI1_KNR4"/>
    <property type="match status" value="1"/>
</dbReference>
<protein>
    <submittedName>
        <fullName evidence="2">SMI1/KNR4 family protein</fullName>
    </submittedName>
</protein>